<evidence type="ECO:0000313" key="3">
    <source>
        <dbReference type="EMBL" id="MDQ2065675.1"/>
    </source>
</evidence>
<name>A0ABU0VVA6_9RHOB</name>
<dbReference type="EC" id="2.7.7.65" evidence="3"/>
<dbReference type="Proteomes" id="UP001239680">
    <property type="component" value="Unassembled WGS sequence"/>
</dbReference>
<keyword evidence="3" id="KW-0548">Nucleotidyltransferase</keyword>
<organism evidence="3 4">
    <name type="scientific">Pseudogemmobacter lacusdianii</name>
    <dbReference type="NCBI Taxonomy" id="3069608"/>
    <lineage>
        <taxon>Bacteria</taxon>
        <taxon>Pseudomonadati</taxon>
        <taxon>Pseudomonadota</taxon>
        <taxon>Alphaproteobacteria</taxon>
        <taxon>Rhodobacterales</taxon>
        <taxon>Paracoccaceae</taxon>
        <taxon>Pseudogemmobacter</taxon>
    </lineage>
</organism>
<dbReference type="SMART" id="SM00267">
    <property type="entry name" value="GGDEF"/>
    <property type="match status" value="1"/>
</dbReference>
<dbReference type="CDD" id="cd01949">
    <property type="entry name" value="GGDEF"/>
    <property type="match status" value="1"/>
</dbReference>
<evidence type="ECO:0000259" key="2">
    <source>
        <dbReference type="PROSITE" id="PS50887"/>
    </source>
</evidence>
<feature type="domain" description="GGDEF" evidence="2">
    <location>
        <begin position="245"/>
        <end position="379"/>
    </location>
</feature>
<dbReference type="InterPro" id="IPR052163">
    <property type="entry name" value="DGC-Regulatory_Protein"/>
</dbReference>
<dbReference type="SUPFAM" id="SSF55073">
    <property type="entry name" value="Nucleotide cyclase"/>
    <property type="match status" value="1"/>
</dbReference>
<dbReference type="Gene3D" id="3.30.70.270">
    <property type="match status" value="1"/>
</dbReference>
<dbReference type="InterPro" id="IPR000160">
    <property type="entry name" value="GGDEF_dom"/>
</dbReference>
<dbReference type="NCBIfam" id="TIGR00254">
    <property type="entry name" value="GGDEF"/>
    <property type="match status" value="1"/>
</dbReference>
<evidence type="ECO:0000256" key="1">
    <source>
        <dbReference type="SAM" id="Coils"/>
    </source>
</evidence>
<dbReference type="RefSeq" id="WP_306679370.1">
    <property type="nucleotide sequence ID" value="NZ_JAVDBT010000004.1"/>
</dbReference>
<dbReference type="Pfam" id="PF00990">
    <property type="entry name" value="GGDEF"/>
    <property type="match status" value="1"/>
</dbReference>
<keyword evidence="1" id="KW-0175">Coiled coil</keyword>
<dbReference type="InterPro" id="IPR029787">
    <property type="entry name" value="Nucleotide_cyclase"/>
</dbReference>
<sequence length="384" mass="40674">MPNGSAHPVAAKVNRQPQATPVALAPLPHSAPDLASALYTSSLAGALSVLNRLAPMHLVLDAEGRVIAHGPTIARLIGGGSIIGQPFLSLFDFRGSARIGGVQDFPAVAGQKLRLIAHRDPQAFRLRGVLLPVSASTVAVPGGATRPPLAVGHWIVNLSFGFDLLRAVSSLHLTDADFAPTDLAMELLYLAEANEAVTGELRALAQRLDRARRQAREEAETDPLTGLRNRRANDAVLARLCREGEAFALLHIDLDYFKAVNDRFGHAAGDHVLAQVAQVMRAACRAGDSLARVGGDEFVLVQPGGTIGPNVEALAQRLIARLSRPIHWQGEVCQISASIGFVLVGQGAKAEPIRVLAEADHALYAAKKAGRGRVQEARMPPHAA</sequence>
<dbReference type="PANTHER" id="PTHR46663">
    <property type="entry name" value="DIGUANYLATE CYCLASE DGCT-RELATED"/>
    <property type="match status" value="1"/>
</dbReference>
<keyword evidence="3" id="KW-0808">Transferase</keyword>
<feature type="coiled-coil region" evidence="1">
    <location>
        <begin position="194"/>
        <end position="221"/>
    </location>
</feature>
<dbReference type="GO" id="GO:0052621">
    <property type="term" value="F:diguanylate cyclase activity"/>
    <property type="evidence" value="ECO:0007669"/>
    <property type="project" value="UniProtKB-EC"/>
</dbReference>
<keyword evidence="4" id="KW-1185">Reference proteome</keyword>
<dbReference type="PROSITE" id="PS50887">
    <property type="entry name" value="GGDEF"/>
    <property type="match status" value="1"/>
</dbReference>
<accession>A0ABU0VVA6</accession>
<evidence type="ECO:0000313" key="4">
    <source>
        <dbReference type="Proteomes" id="UP001239680"/>
    </source>
</evidence>
<dbReference type="PANTHER" id="PTHR46663:SF4">
    <property type="entry name" value="DIGUANYLATE CYCLASE DGCT-RELATED"/>
    <property type="match status" value="1"/>
</dbReference>
<dbReference type="EMBL" id="JAVDBT010000004">
    <property type="protein sequence ID" value="MDQ2065675.1"/>
    <property type="molecule type" value="Genomic_DNA"/>
</dbReference>
<gene>
    <name evidence="3" type="ORF">Q9295_04775</name>
</gene>
<protein>
    <submittedName>
        <fullName evidence="3">GGDEF domain-containing protein</fullName>
        <ecNumber evidence="3">2.7.7.65</ecNumber>
    </submittedName>
</protein>
<proteinExistence type="predicted"/>
<comment type="caution">
    <text evidence="3">The sequence shown here is derived from an EMBL/GenBank/DDBJ whole genome shotgun (WGS) entry which is preliminary data.</text>
</comment>
<dbReference type="InterPro" id="IPR043128">
    <property type="entry name" value="Rev_trsase/Diguanyl_cyclase"/>
</dbReference>
<reference evidence="3 4" key="1">
    <citation type="submission" date="2023-08" db="EMBL/GenBank/DDBJ databases">
        <title>Characterization of two Paracoccaceae strains isolated from Phycosphere and proposal of Xinfangfangia lacusdiani sp. nov.</title>
        <authorList>
            <person name="Deng Y."/>
            <person name="Zhang Y.Q."/>
        </authorList>
    </citation>
    <scope>NUCLEOTIDE SEQUENCE [LARGE SCALE GENOMIC DNA]</scope>
    <source>
        <strain evidence="3 4">CPCC 101601</strain>
    </source>
</reference>